<evidence type="ECO:0000313" key="3">
    <source>
        <dbReference type="Proteomes" id="UP000474757"/>
    </source>
</evidence>
<sequence length="126" mass="11347">MTRFLIIGATAMLIGAGPASADTLMNTAIQSGACGSGAVTSATMDAASGNILVTCGSPIGVTQDGITLQPAGALGGAGAAGAAGVAGGVTAFGGLAVQLGLSVGLAAGSIAAGNVASGGATPNTTN</sequence>
<dbReference type="EMBL" id="JAAGAB010000004">
    <property type="protein sequence ID" value="NDV02796.1"/>
    <property type="molecule type" value="Genomic_DNA"/>
</dbReference>
<feature type="chain" id="PRO_5025625660" description="Spore coat protein U-like protein" evidence="1">
    <location>
        <begin position="22"/>
        <end position="126"/>
    </location>
</feature>
<proteinExistence type="predicted"/>
<keyword evidence="3" id="KW-1185">Reference proteome</keyword>
<organism evidence="2 3">
    <name type="scientific">Pseudoroseicyclus tamaricis</name>
    <dbReference type="NCBI Taxonomy" id="2705421"/>
    <lineage>
        <taxon>Bacteria</taxon>
        <taxon>Pseudomonadati</taxon>
        <taxon>Pseudomonadota</taxon>
        <taxon>Alphaproteobacteria</taxon>
        <taxon>Rhodobacterales</taxon>
        <taxon>Paracoccaceae</taxon>
        <taxon>Pseudoroseicyclus</taxon>
    </lineage>
</organism>
<accession>A0A6B2K760</accession>
<comment type="caution">
    <text evidence="2">The sequence shown here is derived from an EMBL/GenBank/DDBJ whole genome shotgun (WGS) entry which is preliminary data.</text>
</comment>
<evidence type="ECO:0000313" key="2">
    <source>
        <dbReference type="EMBL" id="NDV02796.1"/>
    </source>
</evidence>
<keyword evidence="1" id="KW-0732">Signal</keyword>
<dbReference type="RefSeq" id="WP_163896065.1">
    <property type="nucleotide sequence ID" value="NZ_JAAFYS010000004.1"/>
</dbReference>
<evidence type="ECO:0000256" key="1">
    <source>
        <dbReference type="SAM" id="SignalP"/>
    </source>
</evidence>
<feature type="signal peptide" evidence="1">
    <location>
        <begin position="1"/>
        <end position="21"/>
    </location>
</feature>
<reference evidence="2 3" key="1">
    <citation type="submission" date="2020-02" db="EMBL/GenBank/DDBJ databases">
        <title>Pseudoroseicyclus tamarix, sp. nov., isolated from offshore sediment of a Tamarix chinensis forest.</title>
        <authorList>
            <person name="Gai Y."/>
        </authorList>
    </citation>
    <scope>NUCLEOTIDE SEQUENCE [LARGE SCALE GENOMIC DNA]</scope>
    <source>
        <strain evidence="2 3">CLL3-39</strain>
    </source>
</reference>
<name>A0A6B2K760_9RHOB</name>
<protein>
    <recommendedName>
        <fullName evidence="4">Spore coat protein U-like protein</fullName>
    </recommendedName>
</protein>
<evidence type="ECO:0008006" key="4">
    <source>
        <dbReference type="Google" id="ProtNLM"/>
    </source>
</evidence>
<dbReference type="Proteomes" id="UP000474757">
    <property type="component" value="Unassembled WGS sequence"/>
</dbReference>
<dbReference type="AlphaFoldDB" id="A0A6B2K760"/>
<gene>
    <name evidence="2" type="ORF">GZA08_17675</name>
</gene>